<dbReference type="GO" id="GO:0008795">
    <property type="term" value="F:NAD+ synthase activity"/>
    <property type="evidence" value="ECO:0007669"/>
    <property type="project" value="UniProtKB-EC"/>
</dbReference>
<gene>
    <name evidence="10" type="ORF">GCM10009030_17030</name>
</gene>
<evidence type="ECO:0000256" key="7">
    <source>
        <dbReference type="RuleBase" id="RU003812"/>
    </source>
</evidence>
<dbReference type="GO" id="GO:0009435">
    <property type="term" value="P:NAD+ biosynthetic process"/>
    <property type="evidence" value="ECO:0007669"/>
    <property type="project" value="UniProtKB-UniPathway"/>
</dbReference>
<organism evidence="10 11">
    <name type="scientific">Haloarcula pellucida</name>
    <dbReference type="NCBI Taxonomy" id="1427151"/>
    <lineage>
        <taxon>Archaea</taxon>
        <taxon>Methanobacteriati</taxon>
        <taxon>Methanobacteriota</taxon>
        <taxon>Stenosarchaea group</taxon>
        <taxon>Halobacteria</taxon>
        <taxon>Halobacteriales</taxon>
        <taxon>Haloarculaceae</taxon>
        <taxon>Haloarcula</taxon>
    </lineage>
</organism>
<dbReference type="NCBIfam" id="NF010587">
    <property type="entry name" value="PRK13980.1"/>
    <property type="match status" value="1"/>
</dbReference>
<name>A0A830GLU3_9EURY</name>
<feature type="region of interest" description="Disordered" evidence="8">
    <location>
        <begin position="269"/>
        <end position="293"/>
    </location>
</feature>
<keyword evidence="3 6" id="KW-0547">Nucleotide-binding</keyword>
<dbReference type="UniPathway" id="UPA00253">
    <property type="reaction ID" value="UER00333"/>
</dbReference>
<keyword evidence="11" id="KW-1185">Reference proteome</keyword>
<dbReference type="GO" id="GO:0005737">
    <property type="term" value="C:cytoplasm"/>
    <property type="evidence" value="ECO:0007669"/>
    <property type="project" value="InterPro"/>
</dbReference>
<comment type="caution">
    <text evidence="10">The sequence shown here is derived from an EMBL/GenBank/DDBJ whole genome shotgun (WGS) entry which is preliminary data.</text>
</comment>
<dbReference type="NCBIfam" id="TIGR00552">
    <property type="entry name" value="nadE"/>
    <property type="match status" value="1"/>
</dbReference>
<protein>
    <recommendedName>
        <fullName evidence="7">NH(3)-dependent NAD(+) synthetase</fullName>
        <ecNumber evidence="7">6.3.1.5</ecNumber>
    </recommendedName>
</protein>
<comment type="pathway">
    <text evidence="1">Cofactor biosynthesis; NAD(+) biosynthesis.</text>
</comment>
<accession>A0A830GLU3</accession>
<reference evidence="10" key="1">
    <citation type="journal article" date="2014" name="Int. J. Syst. Evol. Microbiol.">
        <title>Complete genome sequence of Corynebacterium casei LMG S-19264T (=DSM 44701T), isolated from a smear-ripened cheese.</title>
        <authorList>
            <consortium name="US DOE Joint Genome Institute (JGI-PGF)"/>
            <person name="Walter F."/>
            <person name="Albersmeier A."/>
            <person name="Kalinowski J."/>
            <person name="Ruckert C."/>
        </authorList>
    </citation>
    <scope>NUCLEOTIDE SEQUENCE</scope>
    <source>
        <strain evidence="10">JCM 17820</strain>
    </source>
</reference>
<proteinExistence type="inferred from homology"/>
<dbReference type="Proteomes" id="UP000605784">
    <property type="component" value="Unassembled WGS sequence"/>
</dbReference>
<evidence type="ECO:0000256" key="5">
    <source>
        <dbReference type="ARBA" id="ARBA00023027"/>
    </source>
</evidence>
<dbReference type="GO" id="GO:0005524">
    <property type="term" value="F:ATP binding"/>
    <property type="evidence" value="ECO:0007669"/>
    <property type="project" value="UniProtKB-KW"/>
</dbReference>
<dbReference type="EC" id="6.3.1.5" evidence="7"/>
<dbReference type="CDD" id="cd00553">
    <property type="entry name" value="NAD_synthase"/>
    <property type="match status" value="1"/>
</dbReference>
<dbReference type="InterPro" id="IPR003694">
    <property type="entry name" value="NAD_synthase"/>
</dbReference>
<reference evidence="10" key="2">
    <citation type="submission" date="2020-09" db="EMBL/GenBank/DDBJ databases">
        <authorList>
            <person name="Sun Q."/>
            <person name="Ohkuma M."/>
        </authorList>
    </citation>
    <scope>NUCLEOTIDE SEQUENCE</scope>
    <source>
        <strain evidence="10">JCM 17820</strain>
    </source>
</reference>
<evidence type="ECO:0000313" key="11">
    <source>
        <dbReference type="Proteomes" id="UP000605784"/>
    </source>
</evidence>
<sequence length="293" mass="31369">MTDQTQYPDSPVQFPRDDVAAVESAVAAFLRERVRAADADGVVVAMSGGLDSTVTATLAAEALGPDRVLGLALPCHKTDACAAMEAETVADHLGIAFQRVHLRPLLQQFHQAVVPTLDPDVTDDSAPTEDRALGNAIARFRMACTYYVANRTNRLVVGTANRSELLLGYVTKHGDAGADLFPLGDLYKTEVRELARHLGLPDAIVERTPTAGFRVGQTDADDLGATYDVVDAVLWRVVEQDESVERVAAALDVAEDTAARLVSMCSTTAHKRSLPPTPGIGDRARRPTDSPAR</sequence>
<dbReference type="AlphaFoldDB" id="A0A830GLU3"/>
<feature type="domain" description="NAD/GMP synthase" evidence="9">
    <location>
        <begin position="25"/>
        <end position="275"/>
    </location>
</feature>
<comment type="catalytic activity">
    <reaction evidence="7">
        <text>deamido-NAD(+) + NH4(+) + ATP = AMP + diphosphate + NAD(+) + H(+)</text>
        <dbReference type="Rhea" id="RHEA:21188"/>
        <dbReference type="ChEBI" id="CHEBI:15378"/>
        <dbReference type="ChEBI" id="CHEBI:28938"/>
        <dbReference type="ChEBI" id="CHEBI:30616"/>
        <dbReference type="ChEBI" id="CHEBI:33019"/>
        <dbReference type="ChEBI" id="CHEBI:57540"/>
        <dbReference type="ChEBI" id="CHEBI:58437"/>
        <dbReference type="ChEBI" id="CHEBI:456215"/>
        <dbReference type="EC" id="6.3.1.5"/>
    </reaction>
</comment>
<dbReference type="InterPro" id="IPR022310">
    <property type="entry name" value="NAD/GMP_synthase"/>
</dbReference>
<dbReference type="PANTHER" id="PTHR23090">
    <property type="entry name" value="NH 3 /GLUTAMINE-DEPENDENT NAD + SYNTHETASE"/>
    <property type="match status" value="1"/>
</dbReference>
<dbReference type="EMBL" id="BMOU01000002">
    <property type="protein sequence ID" value="GGN92619.1"/>
    <property type="molecule type" value="Genomic_DNA"/>
</dbReference>
<comment type="similarity">
    <text evidence="6">Belongs to the NAD synthetase family.</text>
</comment>
<keyword evidence="4 6" id="KW-0067">ATP-binding</keyword>
<dbReference type="Gene3D" id="3.40.50.620">
    <property type="entry name" value="HUPs"/>
    <property type="match status" value="1"/>
</dbReference>
<evidence type="ECO:0000256" key="1">
    <source>
        <dbReference type="ARBA" id="ARBA00004790"/>
    </source>
</evidence>
<dbReference type="GO" id="GO:0003952">
    <property type="term" value="F:NAD+ synthase (glutamine-hydrolyzing) activity"/>
    <property type="evidence" value="ECO:0007669"/>
    <property type="project" value="InterPro"/>
</dbReference>
<evidence type="ECO:0000256" key="2">
    <source>
        <dbReference type="ARBA" id="ARBA00022598"/>
    </source>
</evidence>
<dbReference type="PANTHER" id="PTHR23090:SF9">
    <property type="entry name" value="GLUTAMINE-DEPENDENT NAD(+) SYNTHETASE"/>
    <property type="match status" value="1"/>
</dbReference>
<feature type="compositionally biased region" description="Basic and acidic residues" evidence="8">
    <location>
        <begin position="282"/>
        <end position="293"/>
    </location>
</feature>
<dbReference type="SUPFAM" id="SSF52402">
    <property type="entry name" value="Adenine nucleotide alpha hydrolases-like"/>
    <property type="match status" value="1"/>
</dbReference>
<evidence type="ECO:0000256" key="4">
    <source>
        <dbReference type="ARBA" id="ARBA00022840"/>
    </source>
</evidence>
<dbReference type="InterPro" id="IPR014729">
    <property type="entry name" value="Rossmann-like_a/b/a_fold"/>
</dbReference>
<evidence type="ECO:0000256" key="6">
    <source>
        <dbReference type="RuleBase" id="RU003811"/>
    </source>
</evidence>
<evidence type="ECO:0000313" key="10">
    <source>
        <dbReference type="EMBL" id="GGN92619.1"/>
    </source>
</evidence>
<dbReference type="Pfam" id="PF02540">
    <property type="entry name" value="NAD_synthase"/>
    <property type="match status" value="1"/>
</dbReference>
<evidence type="ECO:0000259" key="9">
    <source>
        <dbReference type="Pfam" id="PF02540"/>
    </source>
</evidence>
<keyword evidence="5 6" id="KW-0520">NAD</keyword>
<dbReference type="RefSeq" id="WP_188996430.1">
    <property type="nucleotide sequence ID" value="NZ_BMOU01000002.1"/>
</dbReference>
<dbReference type="GO" id="GO:0004359">
    <property type="term" value="F:glutaminase activity"/>
    <property type="evidence" value="ECO:0007669"/>
    <property type="project" value="InterPro"/>
</dbReference>
<evidence type="ECO:0000256" key="8">
    <source>
        <dbReference type="SAM" id="MobiDB-lite"/>
    </source>
</evidence>
<evidence type="ECO:0000256" key="3">
    <source>
        <dbReference type="ARBA" id="ARBA00022741"/>
    </source>
</evidence>
<keyword evidence="2 6" id="KW-0436">Ligase</keyword>